<dbReference type="AlphaFoldDB" id="A0A0L0WDT6"/>
<proteinExistence type="predicted"/>
<organism evidence="1 2">
    <name type="scientific">Gottschalkia purinilytica</name>
    <name type="common">Clostridium purinilyticum</name>
    <dbReference type="NCBI Taxonomy" id="1503"/>
    <lineage>
        <taxon>Bacteria</taxon>
        <taxon>Bacillati</taxon>
        <taxon>Bacillota</taxon>
        <taxon>Tissierellia</taxon>
        <taxon>Tissierellales</taxon>
        <taxon>Gottschalkiaceae</taxon>
        <taxon>Gottschalkia</taxon>
    </lineage>
</organism>
<evidence type="ECO:0000313" key="1">
    <source>
        <dbReference type="EMBL" id="KNF09642.1"/>
    </source>
</evidence>
<dbReference type="Proteomes" id="UP000037267">
    <property type="component" value="Unassembled WGS sequence"/>
</dbReference>
<evidence type="ECO:0000313" key="2">
    <source>
        <dbReference type="Proteomes" id="UP000037267"/>
    </source>
</evidence>
<sequence length="198" mass="23335">MRLYILDKEFEINNDRNAFIQIANIVEDVTKGTEYKFGHMIIDGEIIYNYQEYIEDNIKKIEEIKIATRTMKELVKEILISINEYVSRAIPEINKLSSEFYRETSEESWTKLSQLFEGVNFMVESFKSIEDVGNLNDIISDYEIWNEYVKEIYSLNEVITKIKILMESNDVTSIGDILSHEIVTIFENMKEKLEKLIS</sequence>
<comment type="caution">
    <text evidence="1">The sequence shown here is derived from an EMBL/GenBank/DDBJ whole genome shotgun (WGS) entry which is preliminary data.</text>
</comment>
<dbReference type="EMBL" id="LGSS01000002">
    <property type="protein sequence ID" value="KNF09642.1"/>
    <property type="molecule type" value="Genomic_DNA"/>
</dbReference>
<dbReference type="STRING" id="1503.CLPU_2c00930"/>
<name>A0A0L0WDT6_GOTPU</name>
<reference evidence="2" key="1">
    <citation type="submission" date="2015-07" db="EMBL/GenBank/DDBJ databases">
        <title>Draft genome sequence of the purine-degrading Gottschalkia purinilyticum DSM 1384 (formerly Clostridium purinilyticum).</title>
        <authorList>
            <person name="Poehlein A."/>
            <person name="Schiel-Bengelsdorf B."/>
            <person name="Bengelsdorf F.R."/>
            <person name="Daniel R."/>
            <person name="Duerre P."/>
        </authorList>
    </citation>
    <scope>NUCLEOTIDE SEQUENCE [LARGE SCALE GENOMIC DNA]</scope>
    <source>
        <strain evidence="2">DSM 1384</strain>
    </source>
</reference>
<accession>A0A0L0WDT6</accession>
<keyword evidence="2" id="KW-1185">Reference proteome</keyword>
<gene>
    <name evidence="1" type="ORF">CLPU_2c00930</name>
</gene>
<dbReference type="RefSeq" id="WP_050354037.1">
    <property type="nucleotide sequence ID" value="NZ_LGSS01000002.1"/>
</dbReference>
<protein>
    <submittedName>
        <fullName evidence="1">Uncharacterized protein</fullName>
    </submittedName>
</protein>
<dbReference type="OrthoDB" id="1683192at2"/>